<evidence type="ECO:0000256" key="6">
    <source>
        <dbReference type="ARBA" id="ARBA00023002"/>
    </source>
</evidence>
<evidence type="ECO:0000256" key="7">
    <source>
        <dbReference type="ARBA" id="ARBA00023004"/>
    </source>
</evidence>
<dbReference type="PANTHER" id="PTHR24305">
    <property type="entry name" value="CYTOCHROME P450"/>
    <property type="match status" value="1"/>
</dbReference>
<dbReference type="EMBL" id="LR726837">
    <property type="protein sequence ID" value="VWO98257.1"/>
    <property type="molecule type" value="Genomic_DNA"/>
</dbReference>
<protein>
    <submittedName>
        <fullName evidence="10">Tyrosine-protein kinase AmsA )</fullName>
        <ecNumber evidence="10">2.7.10.-</ecNumber>
    </submittedName>
</protein>
<dbReference type="PANTHER" id="PTHR24305:SF166">
    <property type="entry name" value="CYTOCHROME P450 12A4, MITOCHONDRIAL-RELATED"/>
    <property type="match status" value="1"/>
</dbReference>
<dbReference type="CDD" id="cd11069">
    <property type="entry name" value="CYP_FUM15-like"/>
    <property type="match status" value="1"/>
</dbReference>
<evidence type="ECO:0000256" key="3">
    <source>
        <dbReference type="ARBA" id="ARBA00010617"/>
    </source>
</evidence>
<dbReference type="PRINTS" id="PR00385">
    <property type="entry name" value="P450"/>
</dbReference>
<dbReference type="GO" id="GO:0020037">
    <property type="term" value="F:heme binding"/>
    <property type="evidence" value="ECO:0007669"/>
    <property type="project" value="InterPro"/>
</dbReference>
<keyword evidence="6" id="KW-0560">Oxidoreductase</keyword>
<dbReference type="EC" id="2.7.10.-" evidence="10"/>
<evidence type="ECO:0000313" key="10">
    <source>
        <dbReference type="EMBL" id="VWO98257.1"/>
    </source>
</evidence>
<dbReference type="GO" id="GO:0016705">
    <property type="term" value="F:oxidoreductase activity, acting on paired donors, with incorporation or reduction of molecular oxygen"/>
    <property type="evidence" value="ECO:0007669"/>
    <property type="project" value="InterPro"/>
</dbReference>
<dbReference type="GO" id="GO:0005506">
    <property type="term" value="F:iron ion binding"/>
    <property type="evidence" value="ECO:0007669"/>
    <property type="project" value="InterPro"/>
</dbReference>
<dbReference type="Gene3D" id="1.10.630.10">
    <property type="entry name" value="Cytochrome P450"/>
    <property type="match status" value="1"/>
</dbReference>
<gene>
    <name evidence="10" type="primary">Q46631</name>
</gene>
<evidence type="ECO:0000256" key="1">
    <source>
        <dbReference type="ARBA" id="ARBA00001971"/>
    </source>
</evidence>
<proteinExistence type="inferred from homology"/>
<dbReference type="PRINTS" id="PR00463">
    <property type="entry name" value="EP450I"/>
</dbReference>
<keyword evidence="10" id="KW-0418">Kinase</keyword>
<keyword evidence="10" id="KW-0808">Transferase</keyword>
<dbReference type="GO" id="GO:0004497">
    <property type="term" value="F:monooxygenase activity"/>
    <property type="evidence" value="ECO:0007669"/>
    <property type="project" value="UniProtKB-KW"/>
</dbReference>
<sequence>MTAYISLTVLAVFGYLALKVFRNYLFSSPLDNIPGPPPVSLWTGHLPQLFDRKAWKFMAHTASTYGPISLLKGLFGRRILLIHDPLALHAIVVKEQEFYTKYVTPSNDVKLYLGPGVLTTVGEQHMRQRKLLNPVFSVSHLRKMTHIFYNVAHKMRSALALRLPRDGDGKVLDVNEWMARTTLEMLGQAGLGYSFDNFEEDSIDPYGESIKMSLVKFKFLVEQLSWVFSDASLLWLLSLIPSKDMRRMLKITDTMRKHSQRIIDEKKAALKKGNDALKRAVGEGKDIMIRANMAAGDKEKMTDEEILAQTSTFILAGMESTSNALSRVLHLLAQNPTMQEKLRAEIIDAQGGAEPGDTNAAIPYDDLNKLPYLDAVCRETLRMHAPLPITSRLAAKDMVLPLATPVRGNDGRVLHEIVVPEGTGVLVHYQGSNSAPELWGDDAHEWKPERWLAPLPQALEDARIPGVYSNLMTFSGGASSCIGFKFGQLEMKIVLATLLSSFAFELSDKDITWNWAGVMYPTMGEESNKSEMLLKVKAL</sequence>
<evidence type="ECO:0000256" key="2">
    <source>
        <dbReference type="ARBA" id="ARBA00005179"/>
    </source>
</evidence>
<dbReference type="Pfam" id="PF00067">
    <property type="entry name" value="p450"/>
    <property type="match status" value="1"/>
</dbReference>
<name>A0A5K1K1J8_9APHY</name>
<evidence type="ECO:0000256" key="4">
    <source>
        <dbReference type="ARBA" id="ARBA00022617"/>
    </source>
</evidence>
<comment type="cofactor">
    <cofactor evidence="1 9">
        <name>heme</name>
        <dbReference type="ChEBI" id="CHEBI:30413"/>
    </cofactor>
</comment>
<dbReference type="InterPro" id="IPR036396">
    <property type="entry name" value="Cyt_P450_sf"/>
</dbReference>
<evidence type="ECO:0000256" key="5">
    <source>
        <dbReference type="ARBA" id="ARBA00022723"/>
    </source>
</evidence>
<keyword evidence="8" id="KW-0503">Monooxygenase</keyword>
<evidence type="ECO:0000256" key="8">
    <source>
        <dbReference type="ARBA" id="ARBA00023033"/>
    </source>
</evidence>
<dbReference type="InterPro" id="IPR002401">
    <property type="entry name" value="Cyt_P450_E_grp-I"/>
</dbReference>
<comment type="pathway">
    <text evidence="2">Secondary metabolite biosynthesis.</text>
</comment>
<dbReference type="InterPro" id="IPR001128">
    <property type="entry name" value="Cyt_P450"/>
</dbReference>
<keyword evidence="5 9" id="KW-0479">Metal-binding</keyword>
<comment type="similarity">
    <text evidence="3">Belongs to the cytochrome P450 family.</text>
</comment>
<accession>A0A5K1K1J8</accession>
<evidence type="ECO:0000256" key="9">
    <source>
        <dbReference type="PIRSR" id="PIRSR602401-1"/>
    </source>
</evidence>
<dbReference type="AlphaFoldDB" id="A0A5K1K1J8"/>
<dbReference type="SUPFAM" id="SSF48264">
    <property type="entry name" value="Cytochrome P450"/>
    <property type="match status" value="1"/>
</dbReference>
<organism evidence="10">
    <name type="scientific">Ganoderma boninense</name>
    <dbReference type="NCBI Taxonomy" id="34458"/>
    <lineage>
        <taxon>Eukaryota</taxon>
        <taxon>Fungi</taxon>
        <taxon>Dikarya</taxon>
        <taxon>Basidiomycota</taxon>
        <taxon>Agaricomycotina</taxon>
        <taxon>Agaricomycetes</taxon>
        <taxon>Polyporales</taxon>
        <taxon>Polyporaceae</taxon>
        <taxon>Ganoderma</taxon>
    </lineage>
</organism>
<reference evidence="10" key="1">
    <citation type="submission" date="2019-10" db="EMBL/GenBank/DDBJ databases">
        <authorList>
            <person name="Nor Muhammad N."/>
        </authorList>
    </citation>
    <scope>NUCLEOTIDE SEQUENCE</scope>
</reference>
<dbReference type="GO" id="GO:0016301">
    <property type="term" value="F:kinase activity"/>
    <property type="evidence" value="ECO:0007669"/>
    <property type="project" value="UniProtKB-KW"/>
</dbReference>
<feature type="binding site" description="axial binding residue" evidence="9">
    <location>
        <position position="481"/>
    </location>
    <ligand>
        <name>heme</name>
        <dbReference type="ChEBI" id="CHEBI:30413"/>
    </ligand>
    <ligandPart>
        <name>Fe</name>
        <dbReference type="ChEBI" id="CHEBI:18248"/>
    </ligandPart>
</feature>
<keyword evidence="4 9" id="KW-0349">Heme</keyword>
<dbReference type="InterPro" id="IPR050121">
    <property type="entry name" value="Cytochrome_P450_monoxygenase"/>
</dbReference>
<keyword evidence="7 9" id="KW-0408">Iron</keyword>